<dbReference type="RefSeq" id="WP_092860127.1">
    <property type="nucleotide sequence ID" value="NZ_FOQH01000005.1"/>
</dbReference>
<name>A0A1I3GRW7_9RHOB</name>
<dbReference type="Gene3D" id="3.40.980.10">
    <property type="entry name" value="MoaB/Mog-like domain"/>
    <property type="match status" value="1"/>
</dbReference>
<dbReference type="Pfam" id="PF00994">
    <property type="entry name" value="MoCF_biosynth"/>
    <property type="match status" value="1"/>
</dbReference>
<dbReference type="STRING" id="1114924.SAMN05216258_105307"/>
<dbReference type="EMBL" id="FOQH01000005">
    <property type="protein sequence ID" value="SFI26129.1"/>
    <property type="molecule type" value="Genomic_DNA"/>
</dbReference>
<protein>
    <submittedName>
        <fullName evidence="2">Molybdenum cofactor synthesis domain-containing protein</fullName>
    </submittedName>
</protein>
<sequence length="252" mass="26531">MKDDTPTSAMVVIGDEILSGRTRDANMHHLAGVLTEAGAPLKEVRVVADDREAIVAAINELRARNTYVFTSGGIGPTHDDITAECVAEAFGVGIDVRADAREILLAHYGDPDKLTPSRLRMARIPEGASLIANPVSGAPGFKIENVHVMAGVPLIFNAMVESVRPTLEGGPPMLSHAFRIPMAEGDIAGPLAELAAAHPDISFGSYPFYQGGYGATIVARSQDRDELAQAAEALRAMCKALGAANVTELPPL</sequence>
<evidence type="ECO:0000313" key="2">
    <source>
        <dbReference type="EMBL" id="SFI26129.1"/>
    </source>
</evidence>
<dbReference type="CDD" id="cd00885">
    <property type="entry name" value="cinA"/>
    <property type="match status" value="1"/>
</dbReference>
<reference evidence="2 3" key="1">
    <citation type="submission" date="2016-10" db="EMBL/GenBank/DDBJ databases">
        <authorList>
            <person name="de Groot N.N."/>
        </authorList>
    </citation>
    <scope>NUCLEOTIDE SEQUENCE [LARGE SCALE GENOMIC DNA]</scope>
    <source>
        <strain evidence="2 3">CGMCC 1.11030</strain>
    </source>
</reference>
<dbReference type="Proteomes" id="UP000199377">
    <property type="component" value="Unassembled WGS sequence"/>
</dbReference>
<dbReference type="InterPro" id="IPR056596">
    <property type="entry name" value="FLAD1_M"/>
</dbReference>
<dbReference type="AlphaFoldDB" id="A0A1I3GRW7"/>
<dbReference type="SMART" id="SM00852">
    <property type="entry name" value="MoCF_biosynth"/>
    <property type="match status" value="1"/>
</dbReference>
<dbReference type="PANTHER" id="PTHR13939">
    <property type="entry name" value="NICOTINAMIDE-NUCLEOTIDE AMIDOHYDROLASE PNCC"/>
    <property type="match status" value="1"/>
</dbReference>
<dbReference type="InterPro" id="IPR036425">
    <property type="entry name" value="MoaB/Mog-like_dom_sf"/>
</dbReference>
<dbReference type="InterPro" id="IPR001453">
    <property type="entry name" value="MoaB/Mog_dom"/>
</dbReference>
<gene>
    <name evidence="2" type="ORF">SAMN05216258_105307</name>
</gene>
<evidence type="ECO:0000313" key="3">
    <source>
        <dbReference type="Proteomes" id="UP000199377"/>
    </source>
</evidence>
<keyword evidence="3" id="KW-1185">Reference proteome</keyword>
<feature type="domain" description="MoaB/Mog" evidence="1">
    <location>
        <begin position="9"/>
        <end position="170"/>
    </location>
</feature>
<dbReference type="OrthoDB" id="9801454at2"/>
<proteinExistence type="predicted"/>
<organism evidence="2 3">
    <name type="scientific">Albimonas pacifica</name>
    <dbReference type="NCBI Taxonomy" id="1114924"/>
    <lineage>
        <taxon>Bacteria</taxon>
        <taxon>Pseudomonadati</taxon>
        <taxon>Pseudomonadota</taxon>
        <taxon>Alphaproteobacteria</taxon>
        <taxon>Rhodobacterales</taxon>
        <taxon>Paracoccaceae</taxon>
        <taxon>Albimonas</taxon>
    </lineage>
</organism>
<accession>A0A1I3GRW7</accession>
<dbReference type="PANTHER" id="PTHR13939:SF0">
    <property type="entry name" value="NMN AMIDOHYDROLASE-LIKE PROTEIN YFAY"/>
    <property type="match status" value="1"/>
</dbReference>
<dbReference type="SUPFAM" id="SSF53218">
    <property type="entry name" value="Molybdenum cofactor biosynthesis proteins"/>
    <property type="match status" value="1"/>
</dbReference>
<dbReference type="InterPro" id="IPR050101">
    <property type="entry name" value="CinA"/>
</dbReference>
<dbReference type="Pfam" id="PF24102">
    <property type="entry name" value="FLAD1_M"/>
    <property type="match status" value="1"/>
</dbReference>
<evidence type="ECO:0000259" key="1">
    <source>
        <dbReference type="SMART" id="SM00852"/>
    </source>
</evidence>